<dbReference type="AlphaFoldDB" id="A0A2T1LWG8"/>
<dbReference type="InterPro" id="IPR029044">
    <property type="entry name" value="Nucleotide-diphossugar_trans"/>
</dbReference>
<evidence type="ECO:0000313" key="1">
    <source>
        <dbReference type="EMBL" id="PSF36239.1"/>
    </source>
</evidence>
<comment type="caution">
    <text evidence="1">The sequence shown here is derived from an EMBL/GenBank/DDBJ whole genome shotgun (WGS) entry which is preliminary data.</text>
</comment>
<evidence type="ECO:0008006" key="3">
    <source>
        <dbReference type="Google" id="ProtNLM"/>
    </source>
</evidence>
<keyword evidence="2" id="KW-1185">Reference proteome</keyword>
<dbReference type="Proteomes" id="UP000239001">
    <property type="component" value="Unassembled WGS sequence"/>
</dbReference>
<organism evidence="1 2">
    <name type="scientific">Aphanothece hegewaldii CCALA 016</name>
    <dbReference type="NCBI Taxonomy" id="2107694"/>
    <lineage>
        <taxon>Bacteria</taxon>
        <taxon>Bacillati</taxon>
        <taxon>Cyanobacteriota</taxon>
        <taxon>Cyanophyceae</taxon>
        <taxon>Oscillatoriophycideae</taxon>
        <taxon>Chroococcales</taxon>
        <taxon>Aphanothecaceae</taxon>
        <taxon>Aphanothece</taxon>
    </lineage>
</organism>
<sequence>MILLSILIPTLESRKNQYERLYQKLSQQISAHSLIDKVEILQFLDNQENSIGFKRNKLIQSAKGKFIAFVDDDDDVSDNYIPLICCILKENPNIDCIGIKGLITFAGKKPKVFIHSLQYQKYFSQNGIYYRPPYHLNPIKREIARQYLFEDISYSEDVDWAMRICQNQALQTEYFIDQVIYYYDSRRFWFYQELLDRTEPLRHTLGLQLANRIKVQRWLKSLLFYRVN</sequence>
<protein>
    <recommendedName>
        <fullName evidence="3">Glycosyltransferase 2-like domain-containing protein</fullName>
    </recommendedName>
</protein>
<reference evidence="1 2" key="2">
    <citation type="submission" date="2018-03" db="EMBL/GenBank/DDBJ databases">
        <authorList>
            <person name="Keele B.F."/>
        </authorList>
    </citation>
    <scope>NUCLEOTIDE SEQUENCE [LARGE SCALE GENOMIC DNA]</scope>
    <source>
        <strain evidence="1 2">CCALA 016</strain>
    </source>
</reference>
<dbReference type="EMBL" id="PXOH01000014">
    <property type="protein sequence ID" value="PSF36239.1"/>
    <property type="molecule type" value="Genomic_DNA"/>
</dbReference>
<dbReference type="Gene3D" id="3.90.550.10">
    <property type="entry name" value="Spore Coat Polysaccharide Biosynthesis Protein SpsA, Chain A"/>
    <property type="match status" value="1"/>
</dbReference>
<dbReference type="RefSeq" id="WP_106457424.1">
    <property type="nucleotide sequence ID" value="NZ_PXOH01000014.1"/>
</dbReference>
<gene>
    <name evidence="1" type="ORF">C7H19_13610</name>
</gene>
<name>A0A2T1LWG8_9CHRO</name>
<dbReference type="SUPFAM" id="SSF53448">
    <property type="entry name" value="Nucleotide-diphospho-sugar transferases"/>
    <property type="match status" value="1"/>
</dbReference>
<evidence type="ECO:0000313" key="2">
    <source>
        <dbReference type="Proteomes" id="UP000239001"/>
    </source>
</evidence>
<reference evidence="1 2" key="1">
    <citation type="submission" date="2018-03" db="EMBL/GenBank/DDBJ databases">
        <title>The ancient ancestry and fast evolution of plastids.</title>
        <authorList>
            <person name="Moore K.R."/>
            <person name="Magnabosco C."/>
            <person name="Momper L."/>
            <person name="Gold D.A."/>
            <person name="Bosak T."/>
            <person name="Fournier G.P."/>
        </authorList>
    </citation>
    <scope>NUCLEOTIDE SEQUENCE [LARGE SCALE GENOMIC DNA]</scope>
    <source>
        <strain evidence="1 2">CCALA 016</strain>
    </source>
</reference>
<dbReference type="OrthoDB" id="1114838at2"/>
<proteinExistence type="predicted"/>
<accession>A0A2T1LWG8</accession>